<dbReference type="PROSITE" id="PS00217">
    <property type="entry name" value="SUGAR_TRANSPORT_2"/>
    <property type="match status" value="1"/>
</dbReference>
<feature type="transmembrane region" description="Helical" evidence="5">
    <location>
        <begin position="400"/>
        <end position="417"/>
    </location>
</feature>
<feature type="transmembrane region" description="Helical" evidence="5">
    <location>
        <begin position="114"/>
        <end position="135"/>
    </location>
</feature>
<dbReference type="SUPFAM" id="SSF103473">
    <property type="entry name" value="MFS general substrate transporter"/>
    <property type="match status" value="1"/>
</dbReference>
<dbReference type="InterPro" id="IPR036259">
    <property type="entry name" value="MFS_trans_sf"/>
</dbReference>
<dbReference type="Proteomes" id="UP000504629">
    <property type="component" value="Unplaced"/>
</dbReference>
<dbReference type="Pfam" id="PF00083">
    <property type="entry name" value="Sugar_tr"/>
    <property type="match status" value="1"/>
</dbReference>
<evidence type="ECO:0000256" key="3">
    <source>
        <dbReference type="ARBA" id="ARBA00022989"/>
    </source>
</evidence>
<dbReference type="GeneID" id="114253452"/>
<feature type="transmembrane region" description="Helical" evidence="5">
    <location>
        <begin position="300"/>
        <end position="323"/>
    </location>
</feature>
<feature type="transmembrane region" description="Helical" evidence="5">
    <location>
        <begin position="57"/>
        <end position="77"/>
    </location>
</feature>
<dbReference type="Gene3D" id="1.20.1250.20">
    <property type="entry name" value="MFS general substrate transporter like domains"/>
    <property type="match status" value="1"/>
</dbReference>
<dbReference type="OrthoDB" id="4540492at2759"/>
<dbReference type="PROSITE" id="PS50850">
    <property type="entry name" value="MFS"/>
    <property type="match status" value="1"/>
</dbReference>
<gene>
    <name evidence="8" type="primary">LOC114253452</name>
</gene>
<feature type="transmembrane region" description="Helical" evidence="5">
    <location>
        <begin position="423"/>
        <end position="451"/>
    </location>
</feature>
<dbReference type="InterPro" id="IPR005829">
    <property type="entry name" value="Sugar_transporter_CS"/>
</dbReference>
<feature type="transmembrane region" description="Helical" evidence="5">
    <location>
        <begin position="265"/>
        <end position="288"/>
    </location>
</feature>
<feature type="transmembrane region" description="Helical" evidence="5">
    <location>
        <begin position="15"/>
        <end position="37"/>
    </location>
</feature>
<feature type="transmembrane region" description="Helical" evidence="5">
    <location>
        <begin position="170"/>
        <end position="188"/>
    </location>
</feature>
<dbReference type="InterPro" id="IPR020846">
    <property type="entry name" value="MFS_dom"/>
</dbReference>
<feature type="transmembrane region" description="Helical" evidence="5">
    <location>
        <begin position="363"/>
        <end position="388"/>
    </location>
</feature>
<keyword evidence="3 5" id="KW-1133">Transmembrane helix</keyword>
<dbReference type="PANTHER" id="PTHR48021:SF68">
    <property type="entry name" value="MAJOR FACILITATOR SUPERFAMILY (MFS) PROFILE DOMAIN-CONTAINING PROTEIN"/>
    <property type="match status" value="1"/>
</dbReference>
<keyword evidence="7" id="KW-1185">Reference proteome</keyword>
<evidence type="ECO:0000313" key="8">
    <source>
        <dbReference type="RefSeq" id="XP_028044130.1"/>
    </source>
</evidence>
<keyword evidence="2 5" id="KW-0812">Transmembrane</keyword>
<reference evidence="8" key="1">
    <citation type="submission" date="2025-08" db="UniProtKB">
        <authorList>
            <consortium name="RefSeq"/>
        </authorList>
    </citation>
    <scope>IDENTIFICATION</scope>
    <source>
        <tissue evidence="8">Silk gland</tissue>
    </source>
</reference>
<sequence length="490" mass="54467">MSGTGRWTTPFLKQCFAVSSVSLNMISCGLTVGFNASLFSELRKTQEIPLNIDSESWLASLSGLTIFIGAVGSSIIMETIGRKPAIVISSALMLCGWISLICASSFAVLLTGKIVQGISTGLGANVGGILIAEYCSPKYRGAFIATIPTAMLFGGFIPHAFAMFYNWHEISKILIFFSLPGFIMAVLSPESPTFLATKGRYNECRKVFRWLRGTNEDEELETMIKTAMIVREIKGNGKNSVPNLIKKKIAYIFTMFKKREFRNPVIIMVHLNAITQSCGTLIQDMYALDIHKALYGTDAYMFKVITSLDILKLISMVSAIYIVSKFKRRLMLVIFVGLNILANLSVAGYIYAREHDFLPSKNLAFGIILHHFQIFTIGAGSWPLPFIICSEIYPIEHKGLCGMISSATFSFFVFANIKSALYLFFYVGVDGAFCLHALILLYSMLVSYIMLPETKDKTLLDVENEVRGYAIDDCDEGIELNDQLKAREEN</sequence>
<feature type="domain" description="Major facilitator superfamily (MFS) profile" evidence="6">
    <location>
        <begin position="17"/>
        <end position="455"/>
    </location>
</feature>
<dbReference type="PANTHER" id="PTHR48021">
    <property type="match status" value="1"/>
</dbReference>
<evidence type="ECO:0000256" key="5">
    <source>
        <dbReference type="SAM" id="Phobius"/>
    </source>
</evidence>
<evidence type="ECO:0000256" key="2">
    <source>
        <dbReference type="ARBA" id="ARBA00022692"/>
    </source>
</evidence>
<dbReference type="GO" id="GO:0022857">
    <property type="term" value="F:transmembrane transporter activity"/>
    <property type="evidence" value="ECO:0007669"/>
    <property type="project" value="InterPro"/>
</dbReference>
<protein>
    <submittedName>
        <fullName evidence="8">Sugar transporter ERD6-like 4 isoform X2</fullName>
    </submittedName>
</protein>
<dbReference type="InterPro" id="IPR050549">
    <property type="entry name" value="MFS_Trehalose_Transporter"/>
</dbReference>
<feature type="transmembrane region" description="Helical" evidence="5">
    <location>
        <begin position="142"/>
        <end position="164"/>
    </location>
</feature>
<evidence type="ECO:0000256" key="4">
    <source>
        <dbReference type="ARBA" id="ARBA00023136"/>
    </source>
</evidence>
<name>A0A6J2KPQ9_BOMMA</name>
<evidence type="ECO:0000259" key="6">
    <source>
        <dbReference type="PROSITE" id="PS50850"/>
    </source>
</evidence>
<dbReference type="AlphaFoldDB" id="A0A6J2KPQ9"/>
<comment type="subcellular location">
    <subcellularLocation>
        <location evidence="1">Membrane</location>
        <topology evidence="1">Multi-pass membrane protein</topology>
    </subcellularLocation>
</comment>
<feature type="transmembrane region" description="Helical" evidence="5">
    <location>
        <begin position="84"/>
        <end position="108"/>
    </location>
</feature>
<dbReference type="GO" id="GO:0016020">
    <property type="term" value="C:membrane"/>
    <property type="evidence" value="ECO:0007669"/>
    <property type="project" value="UniProtKB-SubCell"/>
</dbReference>
<dbReference type="InterPro" id="IPR005828">
    <property type="entry name" value="MFS_sugar_transport-like"/>
</dbReference>
<evidence type="ECO:0000313" key="7">
    <source>
        <dbReference type="Proteomes" id="UP000504629"/>
    </source>
</evidence>
<accession>A0A6J2KPQ9</accession>
<feature type="transmembrane region" description="Helical" evidence="5">
    <location>
        <begin position="330"/>
        <end position="351"/>
    </location>
</feature>
<dbReference type="RefSeq" id="XP_028044130.1">
    <property type="nucleotide sequence ID" value="XM_028188329.1"/>
</dbReference>
<organism evidence="7 8">
    <name type="scientific">Bombyx mandarina</name>
    <name type="common">Wild silk moth</name>
    <name type="synonym">Wild silkworm</name>
    <dbReference type="NCBI Taxonomy" id="7092"/>
    <lineage>
        <taxon>Eukaryota</taxon>
        <taxon>Metazoa</taxon>
        <taxon>Ecdysozoa</taxon>
        <taxon>Arthropoda</taxon>
        <taxon>Hexapoda</taxon>
        <taxon>Insecta</taxon>
        <taxon>Pterygota</taxon>
        <taxon>Neoptera</taxon>
        <taxon>Endopterygota</taxon>
        <taxon>Lepidoptera</taxon>
        <taxon>Glossata</taxon>
        <taxon>Ditrysia</taxon>
        <taxon>Bombycoidea</taxon>
        <taxon>Bombycidae</taxon>
        <taxon>Bombycinae</taxon>
        <taxon>Bombyx</taxon>
    </lineage>
</organism>
<evidence type="ECO:0000256" key="1">
    <source>
        <dbReference type="ARBA" id="ARBA00004141"/>
    </source>
</evidence>
<proteinExistence type="predicted"/>
<keyword evidence="4 5" id="KW-0472">Membrane</keyword>